<protein>
    <submittedName>
        <fullName evidence="3">Ribosome-binding protein 1</fullName>
    </submittedName>
</protein>
<feature type="compositionally biased region" description="Gly residues" evidence="1">
    <location>
        <begin position="125"/>
        <end position="152"/>
    </location>
</feature>
<feature type="compositionally biased region" description="Pro residues" evidence="1">
    <location>
        <begin position="198"/>
        <end position="216"/>
    </location>
</feature>
<feature type="compositionally biased region" description="Low complexity" evidence="1">
    <location>
        <begin position="230"/>
        <end position="244"/>
    </location>
</feature>
<feature type="compositionally biased region" description="Polar residues" evidence="1">
    <location>
        <begin position="418"/>
        <end position="440"/>
    </location>
</feature>
<feature type="compositionally biased region" description="Low complexity" evidence="1">
    <location>
        <begin position="262"/>
        <end position="284"/>
    </location>
</feature>
<dbReference type="EMBL" id="BDSA01000001">
    <property type="protein sequence ID" value="GBE59385.1"/>
    <property type="molecule type" value="Genomic_DNA"/>
</dbReference>
<dbReference type="GeneID" id="39873155"/>
<dbReference type="VEuPathDB" id="PiroplasmaDB:BOVATA_008780"/>
<feature type="region of interest" description="Disordered" evidence="1">
    <location>
        <begin position="64"/>
        <end position="785"/>
    </location>
</feature>
<comment type="caution">
    <text evidence="3">The sequence shown here is derived from an EMBL/GenBank/DDBJ whole genome shotgun (WGS) entry which is preliminary data.</text>
</comment>
<feature type="compositionally biased region" description="Polar residues" evidence="1">
    <location>
        <begin position="542"/>
        <end position="572"/>
    </location>
</feature>
<proteinExistence type="predicted"/>
<keyword evidence="2" id="KW-0472">Membrane</keyword>
<feature type="compositionally biased region" description="Polar residues" evidence="1">
    <location>
        <begin position="625"/>
        <end position="637"/>
    </location>
</feature>
<evidence type="ECO:0000256" key="1">
    <source>
        <dbReference type="SAM" id="MobiDB-lite"/>
    </source>
</evidence>
<feature type="compositionally biased region" description="Polar residues" evidence="1">
    <location>
        <begin position="483"/>
        <end position="500"/>
    </location>
</feature>
<feature type="compositionally biased region" description="Low complexity" evidence="1">
    <location>
        <begin position="153"/>
        <end position="162"/>
    </location>
</feature>
<feature type="compositionally biased region" description="Polar residues" evidence="1">
    <location>
        <begin position="384"/>
        <end position="402"/>
    </location>
</feature>
<feature type="compositionally biased region" description="Gly residues" evidence="1">
    <location>
        <begin position="453"/>
        <end position="471"/>
    </location>
</feature>
<feature type="compositionally biased region" description="Polar residues" evidence="1">
    <location>
        <begin position="672"/>
        <end position="686"/>
    </location>
</feature>
<dbReference type="Proteomes" id="UP000236319">
    <property type="component" value="Unassembled WGS sequence"/>
</dbReference>
<dbReference type="RefSeq" id="XP_028865628.1">
    <property type="nucleotide sequence ID" value="XM_029009795.1"/>
</dbReference>
<organism evidence="3 4">
    <name type="scientific">Babesia ovata</name>
    <dbReference type="NCBI Taxonomy" id="189622"/>
    <lineage>
        <taxon>Eukaryota</taxon>
        <taxon>Sar</taxon>
        <taxon>Alveolata</taxon>
        <taxon>Apicomplexa</taxon>
        <taxon>Aconoidasida</taxon>
        <taxon>Piroplasmida</taxon>
        <taxon>Babesiidae</taxon>
        <taxon>Babesia</taxon>
    </lineage>
</organism>
<gene>
    <name evidence="3" type="ORF">BOVATA_008780</name>
</gene>
<keyword evidence="2" id="KW-0812">Transmembrane</keyword>
<evidence type="ECO:0000313" key="4">
    <source>
        <dbReference type="Proteomes" id="UP000236319"/>
    </source>
</evidence>
<keyword evidence="2" id="KW-1133">Transmembrane helix</keyword>
<feature type="transmembrane region" description="Helical" evidence="2">
    <location>
        <begin position="1314"/>
        <end position="1335"/>
    </location>
</feature>
<feature type="compositionally biased region" description="Pro residues" evidence="1">
    <location>
        <begin position="71"/>
        <end position="100"/>
    </location>
</feature>
<keyword evidence="4" id="KW-1185">Reference proteome</keyword>
<evidence type="ECO:0000313" key="3">
    <source>
        <dbReference type="EMBL" id="GBE59385.1"/>
    </source>
</evidence>
<accession>A0A2H6K8Q8</accession>
<sequence>MLQEYYAELGPYFTKNLFPYGFTFYGEKEYLRENAPYEDLRKEWDGVIYELRRETGGLAELKRILDGKGCPAPPPKPRPRPAPAPRPPRPARPAPPPRPSGTPGRTYGPRNVGGWSSVESRPSGVRGGNTGGGGSNHRGGGSGAQGGRGGPGPRDAVGAPGAKGTQGSRHPGPTVLIQPRLLQTQDDSQRPLKQHPLPAVPSAPRVPDPPAEPVPTPARIVSPDPTHAHSSASSSSSSSSSASAPTGGQERGPQAAASGHIQQSSQDSSPNQDSNPGILGQHSDSGGGAGVGGVPSTGGSLAAGSRGTVSTASEPVAPLSVDTAHAQSAPGDLQSARHNSDPGSPGPSLPQAGSSHDGPPGKVGTQVGPVPDSDGEVSPGIHPSVSSNVSDTQNSNVQSPDSLSFRDHDTAQDLKAQAHSSTQDISHQSSDVRSTHQSVDSADHLPSAVSSAGTGGDEANGVGGVSAGGTDGDSLVDNHSGKPPSTSQLSVQHPTPSNTAPGSPSCGIPGPPGDVGLALQSPPLVNPQGDTGGHSLAAIPQALSSDPLSDSDNAVTRAQQHVGTQDNGSISQPGLIASAPPSITAADPSSSQSTPHGPVGPQGVHDQGAMQPSDPSLKGDAESTGPLNQQVTSSPTVSHDPAGMSRNGSPDLTSGKPTISQHDAVHGAALTTAPSVSGPQPSSIAASPSGVGPDPDDHASLSDPALPHAKNSMAIPGSLPMTSPVLQPGQEIDGAAGSGSPGATIGDPNLQNRQTTDNNLGSSGTSMNSGSDASHKVPPQTSMPDPAEFQLQIEKLYTPDMIYGADKIHGEPLPAVAFKSIVSPSDTYSNIPSHPPLHETFDPESLDFSTEDLCLPPWITQIPKDSFADVPDTELFPSEVPCTVRDMLIWLAGLQNPKHQDTLTQCIEKAFKDGDSDPSDLTLPFNGAEIRPEDVLNILKLTALFAASVLSTIEPAWKGNITLSATFKSKDSDQAQDPDCCVLLCQLRDYVYACYHQLTFLKSQCSREQSEGGWHNHEYGHAVSPQKSPLQAFLTDASASKFKTHPFDPCDICRKSRANMGFREEDLPTPQQTGNILNDILTPSCGGEDPLPTLCSYLNCLTRRTPRTTGELVSFFHNFGNELHDVSSSFSSLGSALSSQHDDCPEWDQLAADDLHVIKGIRGSAPPTSNHDHDKDHPKTLSTLLGCGIDNVNCPQLMKPITYRAYALYAPIFTHTYLSWTVYLPDRLWESLLKLHCDLEELQCHDSKSKPLHQCDKALPLLYSHGLTPPDGVTQPPVTCYEVIAKLEAVVTGKPIADLMICMDNFLICIRAPFLFTIVTLWLIATLYIVHSLLYRMDVLRLRSHLLTTRASHLIDVKALLAGSRRMLSLYDVDYFDDDFHS</sequence>
<evidence type="ECO:0000256" key="2">
    <source>
        <dbReference type="SAM" id="Phobius"/>
    </source>
</evidence>
<feature type="compositionally biased region" description="Polar residues" evidence="1">
    <location>
        <begin position="646"/>
        <end position="661"/>
    </location>
</feature>
<feature type="compositionally biased region" description="Gly residues" evidence="1">
    <location>
        <begin position="285"/>
        <end position="296"/>
    </location>
</feature>
<reference evidence="3 4" key="1">
    <citation type="journal article" date="2017" name="BMC Genomics">
        <title>Whole-genome assembly of Babesia ovata and comparative genomics between closely related pathogens.</title>
        <authorList>
            <person name="Yamagishi J."/>
            <person name="Asada M."/>
            <person name="Hakimi H."/>
            <person name="Tanaka T.Q."/>
            <person name="Sugimoto C."/>
            <person name="Kawazu S."/>
        </authorList>
    </citation>
    <scope>NUCLEOTIDE SEQUENCE [LARGE SCALE GENOMIC DNA]</scope>
    <source>
        <strain evidence="3 4">Miyake</strain>
    </source>
</reference>
<name>A0A2H6K8Q8_9APIC</name>
<feature type="compositionally biased region" description="Polar residues" evidence="1">
    <location>
        <begin position="749"/>
        <end position="772"/>
    </location>
</feature>